<evidence type="ECO:0000256" key="1">
    <source>
        <dbReference type="SAM" id="MobiDB-lite"/>
    </source>
</evidence>
<name>A6H9T1_RAT</name>
<reference evidence="3" key="1">
    <citation type="submission" date="2005-09" db="EMBL/GenBank/DDBJ databases">
        <authorList>
            <person name="Mural R.J."/>
            <person name="Li P.W."/>
            <person name="Adams M.D."/>
            <person name="Amanatides P.G."/>
            <person name="Baden-Tillson H."/>
            <person name="Barnstead M."/>
            <person name="Chin S.H."/>
            <person name="Dew I."/>
            <person name="Evans C.A."/>
            <person name="Ferriera S."/>
            <person name="Flanigan M."/>
            <person name="Fosler C."/>
            <person name="Glodek A."/>
            <person name="Gu Z."/>
            <person name="Holt R.A."/>
            <person name="Jennings D."/>
            <person name="Kraft C.L."/>
            <person name="Lu F."/>
            <person name="Nguyen T."/>
            <person name="Nusskern D.R."/>
            <person name="Pfannkoch C.M."/>
            <person name="Sitter C."/>
            <person name="Sutton G.G."/>
            <person name="Venter J.C."/>
            <person name="Wang Z."/>
            <person name="Woodage T."/>
            <person name="Zheng X.H."/>
            <person name="Zhong F."/>
        </authorList>
    </citation>
    <scope>NUCLEOTIDE SEQUENCE [LARGE SCALE GENOMIC DNA]</scope>
    <source>
        <strain>BN</strain>
        <strain evidence="3">Sprague-Dawley</strain>
    </source>
</reference>
<evidence type="ECO:0000313" key="3">
    <source>
        <dbReference type="Proteomes" id="UP000234681"/>
    </source>
</evidence>
<dbReference type="Proteomes" id="UP000234681">
    <property type="component" value="Chromosome 6"/>
</dbReference>
<gene>
    <name evidence="2" type="ORF">rCG_61412</name>
</gene>
<feature type="region of interest" description="Disordered" evidence="1">
    <location>
        <begin position="1"/>
        <end position="46"/>
    </location>
</feature>
<protein>
    <submittedName>
        <fullName evidence="2">RCG61412</fullName>
    </submittedName>
</protein>
<proteinExistence type="predicted"/>
<organism evidence="2 3">
    <name type="scientific">Rattus norvegicus</name>
    <name type="common">Rat</name>
    <dbReference type="NCBI Taxonomy" id="10116"/>
    <lineage>
        <taxon>Eukaryota</taxon>
        <taxon>Metazoa</taxon>
        <taxon>Chordata</taxon>
        <taxon>Craniata</taxon>
        <taxon>Vertebrata</taxon>
        <taxon>Euteleostomi</taxon>
        <taxon>Mammalia</taxon>
        <taxon>Eutheria</taxon>
        <taxon>Euarchontoglires</taxon>
        <taxon>Glires</taxon>
        <taxon>Rodentia</taxon>
        <taxon>Myomorpha</taxon>
        <taxon>Muroidea</taxon>
        <taxon>Muridae</taxon>
        <taxon>Murinae</taxon>
        <taxon>Rattus</taxon>
    </lineage>
</organism>
<dbReference type="AlphaFoldDB" id="A6H9T1"/>
<dbReference type="EMBL" id="CH473947">
    <property type="protein sequence ID" value="EDM02786.1"/>
    <property type="molecule type" value="Genomic_DNA"/>
</dbReference>
<accession>A6H9T1</accession>
<evidence type="ECO:0000313" key="2">
    <source>
        <dbReference type="EMBL" id="EDM02786.1"/>
    </source>
</evidence>
<sequence length="46" mass="5186">MQETSSRNQIHKIPLGYRAQNNKTHRSRRDGGKEGLTGVEVFISTS</sequence>